<dbReference type="EMBL" id="JAEUGD010000018">
    <property type="protein sequence ID" value="MBL6445679.1"/>
    <property type="molecule type" value="Genomic_DNA"/>
</dbReference>
<protein>
    <submittedName>
        <fullName evidence="1">Trypsin-like peptidase domain-containing protein</fullName>
    </submittedName>
</protein>
<evidence type="ECO:0000313" key="1">
    <source>
        <dbReference type="EMBL" id="MBL6445679.1"/>
    </source>
</evidence>
<dbReference type="Gene3D" id="2.40.10.10">
    <property type="entry name" value="Trypsin-like serine proteases"/>
    <property type="match status" value="2"/>
</dbReference>
<evidence type="ECO:0000313" key="2">
    <source>
        <dbReference type="Proteomes" id="UP000614216"/>
    </source>
</evidence>
<dbReference type="Proteomes" id="UP000614216">
    <property type="component" value="Unassembled WGS sequence"/>
</dbReference>
<dbReference type="Pfam" id="PF13365">
    <property type="entry name" value="Trypsin_2"/>
    <property type="match status" value="1"/>
</dbReference>
<keyword evidence="2" id="KW-1185">Reference proteome</keyword>
<dbReference type="AlphaFoldDB" id="A0A937FTR1"/>
<name>A0A937FTR1_9BACT</name>
<sequence length="278" mass="31260">MKQMQDLSFYEALSFGTTRIVCRLKSGGISTGTGFFIYLNKPEGEDFKPILITNKHVIKDAEEGTLTLTILKDGKIAGTEKVEIPFSNFESFWIPHPDETVDLCMLNFKTVEMVMTRTGKQFFYLPLVLEMIPNAKTVSHFDTMEEVTMIGYPNGIWDSYNNKPIFRKGVTATDLRLDYEGRPEFLIDMAVFGGSSGSPILYANSTLQPQMGGVANLRQLYLVGILYAGFQHRANGEIKVVEIPQTQRTIIETSVPNNLGIAIKAEKLLDFRKMLYGE</sequence>
<dbReference type="InterPro" id="IPR043504">
    <property type="entry name" value="Peptidase_S1_PA_chymotrypsin"/>
</dbReference>
<accession>A0A937FTR1</accession>
<dbReference type="RefSeq" id="WP_202855222.1">
    <property type="nucleotide sequence ID" value="NZ_JAEUGD010000018.1"/>
</dbReference>
<organism evidence="1 2">
    <name type="scientific">Fulvivirga marina</name>
    <dbReference type="NCBI Taxonomy" id="2494733"/>
    <lineage>
        <taxon>Bacteria</taxon>
        <taxon>Pseudomonadati</taxon>
        <taxon>Bacteroidota</taxon>
        <taxon>Cytophagia</taxon>
        <taxon>Cytophagales</taxon>
        <taxon>Fulvivirgaceae</taxon>
        <taxon>Fulvivirga</taxon>
    </lineage>
</organism>
<dbReference type="SUPFAM" id="SSF50494">
    <property type="entry name" value="Trypsin-like serine proteases"/>
    <property type="match status" value="1"/>
</dbReference>
<proteinExistence type="predicted"/>
<comment type="caution">
    <text evidence="1">The sequence shown here is derived from an EMBL/GenBank/DDBJ whole genome shotgun (WGS) entry which is preliminary data.</text>
</comment>
<gene>
    <name evidence="1" type="ORF">JMN32_05125</name>
</gene>
<reference evidence="1" key="1">
    <citation type="submission" date="2021-01" db="EMBL/GenBank/DDBJ databases">
        <title>Fulvivirga kasyanovii gen. nov., sp nov., a novel member of the phylum Bacteroidetes isolated from seawater in a mussel farm.</title>
        <authorList>
            <person name="Zhao L.-H."/>
            <person name="Wang Z.-J."/>
        </authorList>
    </citation>
    <scope>NUCLEOTIDE SEQUENCE</scope>
    <source>
        <strain evidence="1">29W222</strain>
    </source>
</reference>
<dbReference type="InterPro" id="IPR009003">
    <property type="entry name" value="Peptidase_S1_PA"/>
</dbReference>